<dbReference type="EMBL" id="ASPP01029131">
    <property type="protein sequence ID" value="ETO04619.1"/>
    <property type="molecule type" value="Genomic_DNA"/>
</dbReference>
<evidence type="ECO:0000313" key="2">
    <source>
        <dbReference type="Proteomes" id="UP000023152"/>
    </source>
</evidence>
<name>X6LSJ9_RETFI</name>
<keyword evidence="2" id="KW-1185">Reference proteome</keyword>
<evidence type="ECO:0000313" key="1">
    <source>
        <dbReference type="EMBL" id="ETO04619.1"/>
    </source>
</evidence>
<reference evidence="1 2" key="1">
    <citation type="journal article" date="2013" name="Curr. Biol.">
        <title>The Genome of the Foraminiferan Reticulomyxa filosa.</title>
        <authorList>
            <person name="Glockner G."/>
            <person name="Hulsmann N."/>
            <person name="Schleicher M."/>
            <person name="Noegel A.A."/>
            <person name="Eichinger L."/>
            <person name="Gallinger C."/>
            <person name="Pawlowski J."/>
            <person name="Sierra R."/>
            <person name="Euteneuer U."/>
            <person name="Pillet L."/>
            <person name="Moustafa A."/>
            <person name="Platzer M."/>
            <person name="Groth M."/>
            <person name="Szafranski K."/>
            <person name="Schliwa M."/>
        </authorList>
    </citation>
    <scope>NUCLEOTIDE SEQUENCE [LARGE SCALE GENOMIC DNA]</scope>
</reference>
<comment type="caution">
    <text evidence="1">The sequence shown here is derived from an EMBL/GenBank/DDBJ whole genome shotgun (WGS) entry which is preliminary data.</text>
</comment>
<proteinExistence type="predicted"/>
<organism evidence="1 2">
    <name type="scientific">Reticulomyxa filosa</name>
    <dbReference type="NCBI Taxonomy" id="46433"/>
    <lineage>
        <taxon>Eukaryota</taxon>
        <taxon>Sar</taxon>
        <taxon>Rhizaria</taxon>
        <taxon>Retaria</taxon>
        <taxon>Foraminifera</taxon>
        <taxon>Monothalamids</taxon>
        <taxon>Reticulomyxidae</taxon>
        <taxon>Reticulomyxa</taxon>
    </lineage>
</organism>
<accession>X6LSJ9</accession>
<dbReference type="Proteomes" id="UP000023152">
    <property type="component" value="Unassembled WGS sequence"/>
</dbReference>
<gene>
    <name evidence="1" type="ORF">RFI_32776</name>
</gene>
<sequence>MKLFYQVVCHYLFFFLKIIDSKTFYKQHFFSENDNCNTKLPSECIDPSPLQESNITPGQSQLPEENVEMREAQICSKPIENRTNDKLRNVPFLEKVESAFDDRTDCQLMTFKRWQVIVLVVQEYLKWMRFYRRAICEKVYGGNDSCYQRHIDQIIKIGNQCNGLIPCEIKQIYKSVIIKGSDDRYNTSQFRNWYILVMSYKQEHKDSMRCTYVTQELLVHNVCSRYGIPLLSTYVLSMNRFQEARKMLLTLKKYDVVKCVLMELSNNTQVQQKERLGLIVDVVPLDRNALAYSIYQCIEVVWLQKYNIFNETLQKYSSTYAMDINIGSQRNRFISPWCITQTLNFENNLYFVKFVQCEFKQLKVKEAHKHPNEWSKFINAIKILWLNSESTIQRGLVDYETIHVIGKLFFKEVNIFSQGGEITTKQNKDKQILSSVNFVQSVISRNTYIKMALFLVALTLKFFTTSIKKCNFNKYEINHDSKLTAIISKLFTTTLHKLNFIFKNVMILMKISDKSFNIEKFISIKKKVDFFVTGDSS</sequence>
<dbReference type="AlphaFoldDB" id="X6LSJ9"/>
<protein>
    <submittedName>
        <fullName evidence="1">Uncharacterized protein</fullName>
    </submittedName>
</protein>